<dbReference type="InterPro" id="IPR011009">
    <property type="entry name" value="Kinase-like_dom_sf"/>
</dbReference>
<dbReference type="SUPFAM" id="SSF56112">
    <property type="entry name" value="Protein kinase-like (PK-like)"/>
    <property type="match status" value="1"/>
</dbReference>
<name>A0A0L0QRZ0_VIRPA</name>
<proteinExistence type="predicted"/>
<dbReference type="Proteomes" id="UP000036780">
    <property type="component" value="Unassembled WGS sequence"/>
</dbReference>
<comment type="caution">
    <text evidence="1">The sequence shown here is derived from an EMBL/GenBank/DDBJ whole genome shotgun (WGS) entry which is preliminary data.</text>
</comment>
<reference evidence="2" key="1">
    <citation type="submission" date="2015-07" db="EMBL/GenBank/DDBJ databases">
        <title>Fjat-10053 dsm26.</title>
        <authorList>
            <person name="Liu B."/>
            <person name="Wang J."/>
            <person name="Zhu Y."/>
            <person name="Liu G."/>
            <person name="Chen Q."/>
            <person name="Chen Z."/>
            <person name="Lan J."/>
            <person name="Che J."/>
            <person name="Ge C."/>
            <person name="Shi H."/>
            <person name="Pan Z."/>
            <person name="Liu X."/>
        </authorList>
    </citation>
    <scope>NUCLEOTIDE SEQUENCE [LARGE SCALE GENOMIC DNA]</scope>
    <source>
        <strain evidence="2">DSM 26</strain>
    </source>
</reference>
<keyword evidence="2" id="KW-1185">Reference proteome</keyword>
<evidence type="ECO:0000313" key="1">
    <source>
        <dbReference type="EMBL" id="KNE20948.1"/>
    </source>
</evidence>
<dbReference type="PANTHER" id="PTHR37171:SF1">
    <property type="entry name" value="SERINE_THREONINE-PROTEIN KINASE YRZF-RELATED"/>
    <property type="match status" value="1"/>
</dbReference>
<dbReference type="Gene3D" id="1.10.510.10">
    <property type="entry name" value="Transferase(Phosphotransferase) domain 1"/>
    <property type="match status" value="1"/>
</dbReference>
<accession>A0A0L0QRZ0</accession>
<gene>
    <name evidence="1" type="ORF">AFK71_15390</name>
</gene>
<dbReference type="EMBL" id="LGTO01000007">
    <property type="protein sequence ID" value="KNE20948.1"/>
    <property type="molecule type" value="Genomic_DNA"/>
</dbReference>
<dbReference type="PANTHER" id="PTHR37171">
    <property type="entry name" value="SERINE/THREONINE-PROTEIN KINASE YRZF-RELATED"/>
    <property type="match status" value="1"/>
</dbReference>
<organism evidence="1 2">
    <name type="scientific">Virgibacillus pantothenticus</name>
    <dbReference type="NCBI Taxonomy" id="1473"/>
    <lineage>
        <taxon>Bacteria</taxon>
        <taxon>Bacillati</taxon>
        <taxon>Bacillota</taxon>
        <taxon>Bacilli</taxon>
        <taxon>Bacillales</taxon>
        <taxon>Bacillaceae</taxon>
        <taxon>Virgibacillus</taxon>
    </lineage>
</organism>
<dbReference type="AlphaFoldDB" id="A0A0L0QRZ0"/>
<dbReference type="InterPro" id="IPR052396">
    <property type="entry name" value="Meiotic_Drive_Suppr_Kinase"/>
</dbReference>
<protein>
    <recommendedName>
        <fullName evidence="3">Serine/threonine protein kinase</fullName>
    </recommendedName>
</protein>
<evidence type="ECO:0008006" key="3">
    <source>
        <dbReference type="Google" id="ProtNLM"/>
    </source>
</evidence>
<sequence>MKIKTEKHKFIIESMSPALKLIGSGRSAVVCKMEETDKVLKVFPTGYEHIAREEASVYQQLKGCSLFPKMYAFGTNYLVLDYIPGVTLYDCLMKGIPFTKKHIQEADQAFAYAKQQGLNPADVHLRNIILTPTGMVKVIDVARFRQTKHDQQWEDIKRILDSVYFKKYTPKKIPRFILEGIAALYKSRLTQRWLDRWHHRTN</sequence>
<evidence type="ECO:0000313" key="2">
    <source>
        <dbReference type="Proteomes" id="UP000036780"/>
    </source>
</evidence>
<dbReference type="PATRIC" id="fig|1473.5.peg.1743"/>